<sequence>MSTTKYLTSFFFLIIMLLCDLTGHIDAVPLPKATRNVTRATFPNITRMRGSQQALTKPMVRNPRFFGKISFLAGLGLPDAVRPTITRNDILTNDRSPTRYSLSYNFPPRKWGPYVAAVYEPLPIWSFFQNPLAYLAAAFNPFNWFTSSGNTHTVTNPTNLVVESIAPDKSQGGDVLVLVQEPNNEISNEDRNDIIEKIEVKMEPENHNDARLQTTMNTEPSYTKRNDATTNYVTIGDDLRNADLIAEETTIKLFEEIQMEDEQDSQRAKPSTRKMKKHNVTTTSRTTTTMSSKVMPASPGSNNVTTEMTTIGFNDPTNTLDLNSTQHNNSYTYYNNGYYYQGHPQNVSNIEFTTQSTITNSFIPVRYHNFNEINRFLQQYPTSYYDFPESQPQESFDHHNNRFEQLPPKINEYSSRKIEYLPSNDNTFFLNGFKPSFPVRL</sequence>
<feature type="compositionally biased region" description="Low complexity" evidence="1">
    <location>
        <begin position="281"/>
        <end position="292"/>
    </location>
</feature>
<feature type="region of interest" description="Disordered" evidence="1">
    <location>
        <begin position="259"/>
        <end position="303"/>
    </location>
</feature>
<organism evidence="3 4">
    <name type="scientific">Ceratosolen solmsi marchali</name>
    <dbReference type="NCBI Taxonomy" id="326594"/>
    <lineage>
        <taxon>Eukaryota</taxon>
        <taxon>Metazoa</taxon>
        <taxon>Ecdysozoa</taxon>
        <taxon>Arthropoda</taxon>
        <taxon>Hexapoda</taxon>
        <taxon>Insecta</taxon>
        <taxon>Pterygota</taxon>
        <taxon>Neoptera</taxon>
        <taxon>Endopterygota</taxon>
        <taxon>Hymenoptera</taxon>
        <taxon>Apocrita</taxon>
        <taxon>Proctotrupomorpha</taxon>
        <taxon>Chalcidoidea</taxon>
        <taxon>Agaonidae</taxon>
        <taxon>Agaoninae</taxon>
        <taxon>Ceratosolen</taxon>
    </lineage>
</organism>
<dbReference type="RefSeq" id="XP_011504433.1">
    <property type="nucleotide sequence ID" value="XM_011506131.1"/>
</dbReference>
<dbReference type="KEGG" id="csol:105367428"/>
<gene>
    <name evidence="4" type="primary">LOC105367428</name>
</gene>
<keyword evidence="3" id="KW-1185">Reference proteome</keyword>
<reference evidence="4" key="1">
    <citation type="submission" date="2025-08" db="UniProtKB">
        <authorList>
            <consortium name="RefSeq"/>
        </authorList>
    </citation>
    <scope>IDENTIFICATION</scope>
</reference>
<protein>
    <submittedName>
        <fullName evidence="4">Uncharacterized protein LOC105367428 isoform X1</fullName>
    </submittedName>
</protein>
<evidence type="ECO:0000313" key="4">
    <source>
        <dbReference type="RefSeq" id="XP_011504433.1"/>
    </source>
</evidence>
<evidence type="ECO:0000256" key="2">
    <source>
        <dbReference type="SAM" id="SignalP"/>
    </source>
</evidence>
<dbReference type="GeneID" id="105367428"/>
<proteinExistence type="predicted"/>
<feature type="chain" id="PRO_5042477420" evidence="2">
    <location>
        <begin position="28"/>
        <end position="441"/>
    </location>
</feature>
<dbReference type="AlphaFoldDB" id="A0AAJ6YU43"/>
<feature type="signal peptide" evidence="2">
    <location>
        <begin position="1"/>
        <end position="27"/>
    </location>
</feature>
<accession>A0AAJ6YU43</accession>
<keyword evidence="2" id="KW-0732">Signal</keyword>
<name>A0AAJ6YU43_9HYME</name>
<feature type="compositionally biased region" description="Basic residues" evidence="1">
    <location>
        <begin position="270"/>
        <end position="279"/>
    </location>
</feature>
<evidence type="ECO:0000313" key="3">
    <source>
        <dbReference type="Proteomes" id="UP000695007"/>
    </source>
</evidence>
<dbReference type="Proteomes" id="UP000695007">
    <property type="component" value="Unplaced"/>
</dbReference>
<evidence type="ECO:0000256" key="1">
    <source>
        <dbReference type="SAM" id="MobiDB-lite"/>
    </source>
</evidence>